<reference evidence="1 2" key="1">
    <citation type="submission" date="2024-04" db="EMBL/GenBank/DDBJ databases">
        <authorList>
            <consortium name="Genoscope - CEA"/>
            <person name="William W."/>
        </authorList>
    </citation>
    <scope>NUCLEOTIDE SEQUENCE [LARGE SCALE GENOMIC DNA]</scope>
</reference>
<feature type="non-terminal residue" evidence="1">
    <location>
        <position position="98"/>
    </location>
</feature>
<proteinExistence type="predicted"/>
<dbReference type="Proteomes" id="UP001497497">
    <property type="component" value="Unassembled WGS sequence"/>
</dbReference>
<gene>
    <name evidence="1" type="ORF">GSLYS_00012382001</name>
</gene>
<dbReference type="InterPro" id="IPR031751">
    <property type="entry name" value="DUF4735"/>
</dbReference>
<dbReference type="AlphaFoldDB" id="A0AAV2HXQ2"/>
<dbReference type="EMBL" id="CAXITT010000303">
    <property type="protein sequence ID" value="CAL1538561.1"/>
    <property type="molecule type" value="Genomic_DNA"/>
</dbReference>
<comment type="caution">
    <text evidence="1">The sequence shown here is derived from an EMBL/GenBank/DDBJ whole genome shotgun (WGS) entry which is preliminary data.</text>
</comment>
<organism evidence="1 2">
    <name type="scientific">Lymnaea stagnalis</name>
    <name type="common">Great pond snail</name>
    <name type="synonym">Helix stagnalis</name>
    <dbReference type="NCBI Taxonomy" id="6523"/>
    <lineage>
        <taxon>Eukaryota</taxon>
        <taxon>Metazoa</taxon>
        <taxon>Spiralia</taxon>
        <taxon>Lophotrochozoa</taxon>
        <taxon>Mollusca</taxon>
        <taxon>Gastropoda</taxon>
        <taxon>Heterobranchia</taxon>
        <taxon>Euthyneura</taxon>
        <taxon>Panpulmonata</taxon>
        <taxon>Hygrophila</taxon>
        <taxon>Lymnaeoidea</taxon>
        <taxon>Lymnaeidae</taxon>
        <taxon>Lymnaea</taxon>
    </lineage>
</organism>
<accession>A0AAV2HXQ2</accession>
<dbReference type="PANTHER" id="PTHR33539:SF1">
    <property type="entry name" value="UPF0764 PROTEIN C16ORF89"/>
    <property type="match status" value="1"/>
</dbReference>
<dbReference type="GO" id="GO:0005829">
    <property type="term" value="C:cytosol"/>
    <property type="evidence" value="ECO:0007669"/>
    <property type="project" value="TreeGrafter"/>
</dbReference>
<sequence>LDGFFGLRVLEGQLRVLILEHQTSRYKNLSSDVLDHIMKLKQTAESISALALKYVENDDAKYYKEFSTIIASPWMTQYPPHKLKPSLRWEIPQYKLKE</sequence>
<dbReference type="GO" id="GO:0016020">
    <property type="term" value="C:membrane"/>
    <property type="evidence" value="ECO:0007669"/>
    <property type="project" value="TreeGrafter"/>
</dbReference>
<evidence type="ECO:0000313" key="2">
    <source>
        <dbReference type="Proteomes" id="UP001497497"/>
    </source>
</evidence>
<name>A0AAV2HXQ2_LYMST</name>
<feature type="non-terminal residue" evidence="1">
    <location>
        <position position="1"/>
    </location>
</feature>
<keyword evidence="2" id="KW-1185">Reference proteome</keyword>
<evidence type="ECO:0000313" key="1">
    <source>
        <dbReference type="EMBL" id="CAL1538561.1"/>
    </source>
</evidence>
<dbReference type="Pfam" id="PF15882">
    <property type="entry name" value="DUF4735"/>
    <property type="match status" value="1"/>
</dbReference>
<protein>
    <submittedName>
        <fullName evidence="1">Uncharacterized protein</fullName>
    </submittedName>
</protein>
<dbReference type="PANTHER" id="PTHR33539">
    <property type="entry name" value="UPF0764 PROTEIN C16ORF89"/>
    <property type="match status" value="1"/>
</dbReference>